<dbReference type="InterPro" id="IPR002696">
    <property type="entry name" value="Membr_insert_effic_factor_YidD"/>
</dbReference>
<gene>
    <name evidence="1" type="ORF">A2919_00550</name>
</gene>
<dbReference type="Proteomes" id="UP000178835">
    <property type="component" value="Unassembled WGS sequence"/>
</dbReference>
<dbReference type="SMART" id="SM01234">
    <property type="entry name" value="Haemolytic"/>
    <property type="match status" value="1"/>
</dbReference>
<dbReference type="EMBL" id="MHOH01000009">
    <property type="protein sequence ID" value="OGZ61035.1"/>
    <property type="molecule type" value="Genomic_DNA"/>
</dbReference>
<comment type="caution">
    <text evidence="1">The sequence shown here is derived from an EMBL/GenBank/DDBJ whole genome shotgun (WGS) entry which is preliminary data.</text>
</comment>
<evidence type="ECO:0000313" key="1">
    <source>
        <dbReference type="EMBL" id="OGZ61035.1"/>
    </source>
</evidence>
<dbReference type="NCBIfam" id="TIGR00278">
    <property type="entry name" value="membrane protein insertion efficiency factor YidD"/>
    <property type="match status" value="1"/>
</dbReference>
<dbReference type="Pfam" id="PF01809">
    <property type="entry name" value="YidD"/>
    <property type="match status" value="1"/>
</dbReference>
<name>A0A1G2HEY8_9BACT</name>
<protein>
    <recommendedName>
        <fullName evidence="3">Membrane protein insertion efficiency factor YidD</fullName>
    </recommendedName>
</protein>
<evidence type="ECO:0008006" key="3">
    <source>
        <dbReference type="Google" id="ProtNLM"/>
    </source>
</evidence>
<sequence>MPSFLFLIAITIYQWTFSPDHGVLSIYTLGQCKFRPTCSQYTKVMIKKHGVIAGAKLGFRQIRQCH</sequence>
<organism evidence="1 2">
    <name type="scientific">Candidatus Spechtbacteria bacterium RIFCSPLOWO2_01_FULL_43_12</name>
    <dbReference type="NCBI Taxonomy" id="1802162"/>
    <lineage>
        <taxon>Bacteria</taxon>
        <taxon>Candidatus Spechtiibacteriota</taxon>
    </lineage>
</organism>
<reference evidence="1 2" key="1">
    <citation type="journal article" date="2016" name="Nat. Commun.">
        <title>Thousands of microbial genomes shed light on interconnected biogeochemical processes in an aquifer system.</title>
        <authorList>
            <person name="Anantharaman K."/>
            <person name="Brown C.T."/>
            <person name="Hug L.A."/>
            <person name="Sharon I."/>
            <person name="Castelle C.J."/>
            <person name="Probst A.J."/>
            <person name="Thomas B.C."/>
            <person name="Singh A."/>
            <person name="Wilkins M.J."/>
            <person name="Karaoz U."/>
            <person name="Brodie E.L."/>
            <person name="Williams K.H."/>
            <person name="Hubbard S.S."/>
            <person name="Banfield J.F."/>
        </authorList>
    </citation>
    <scope>NUCLEOTIDE SEQUENCE [LARGE SCALE GENOMIC DNA]</scope>
</reference>
<dbReference type="AlphaFoldDB" id="A0A1G2HEY8"/>
<proteinExistence type="predicted"/>
<evidence type="ECO:0000313" key="2">
    <source>
        <dbReference type="Proteomes" id="UP000178835"/>
    </source>
</evidence>
<accession>A0A1G2HEY8</accession>